<reference evidence="11" key="1">
    <citation type="submission" date="2017-01" db="EMBL/GenBank/DDBJ databases">
        <authorList>
            <person name="Varghese N."/>
            <person name="Submissions S."/>
        </authorList>
    </citation>
    <scope>NUCLEOTIDE SEQUENCE [LARGE SCALE GENOMIC DNA]</scope>
    <source>
        <strain evidence="11">DSM 19945</strain>
    </source>
</reference>
<keyword evidence="4" id="KW-0067">ATP-binding</keyword>
<dbReference type="InterPro" id="IPR018368">
    <property type="entry name" value="ClpA/B_CS1"/>
</dbReference>
<dbReference type="OrthoDB" id="9803641at2"/>
<proteinExistence type="inferred from homology"/>
<evidence type="ECO:0000256" key="5">
    <source>
        <dbReference type="ARBA" id="ARBA00023186"/>
    </source>
</evidence>
<dbReference type="RefSeq" id="WP_076483734.1">
    <property type="nucleotide sequence ID" value="NZ_FTOG01000002.1"/>
</dbReference>
<evidence type="ECO:0000256" key="1">
    <source>
        <dbReference type="ARBA" id="ARBA00008675"/>
    </source>
</evidence>
<evidence type="ECO:0000313" key="11">
    <source>
        <dbReference type="Proteomes" id="UP000186221"/>
    </source>
</evidence>
<organism evidence="10 11">
    <name type="scientific">Rhodobacter aestuarii</name>
    <dbReference type="NCBI Taxonomy" id="453582"/>
    <lineage>
        <taxon>Bacteria</taxon>
        <taxon>Pseudomonadati</taxon>
        <taxon>Pseudomonadota</taxon>
        <taxon>Alphaproteobacteria</taxon>
        <taxon>Rhodobacterales</taxon>
        <taxon>Rhodobacter group</taxon>
        <taxon>Rhodobacter</taxon>
    </lineage>
</organism>
<dbReference type="InterPro" id="IPR001270">
    <property type="entry name" value="ClpA/B"/>
</dbReference>
<dbReference type="InterPro" id="IPR027417">
    <property type="entry name" value="P-loop_NTPase"/>
</dbReference>
<dbReference type="InterPro" id="IPR050130">
    <property type="entry name" value="ClpA_ClpB"/>
</dbReference>
<dbReference type="GO" id="GO:0005524">
    <property type="term" value="F:ATP binding"/>
    <property type="evidence" value="ECO:0007669"/>
    <property type="project" value="UniProtKB-KW"/>
</dbReference>
<dbReference type="PANTHER" id="PTHR11638:SF184">
    <property type="entry name" value="ATPASE WITH CHAPERONE ACTIVITY"/>
    <property type="match status" value="1"/>
</dbReference>
<evidence type="ECO:0000256" key="7">
    <source>
        <dbReference type="SAM" id="Coils"/>
    </source>
</evidence>
<dbReference type="PROSITE" id="PS00870">
    <property type="entry name" value="CLPAB_1"/>
    <property type="match status" value="1"/>
</dbReference>
<dbReference type="GO" id="GO:0016887">
    <property type="term" value="F:ATP hydrolysis activity"/>
    <property type="evidence" value="ECO:0007669"/>
    <property type="project" value="InterPro"/>
</dbReference>
<gene>
    <name evidence="10" type="ORF">SAMN05421580_102136</name>
</gene>
<dbReference type="Pfam" id="PF10431">
    <property type="entry name" value="ClpB_D2-small"/>
    <property type="match status" value="1"/>
</dbReference>
<evidence type="ECO:0000313" key="10">
    <source>
        <dbReference type="EMBL" id="SIS53463.1"/>
    </source>
</evidence>
<evidence type="ECO:0000256" key="4">
    <source>
        <dbReference type="ARBA" id="ARBA00022840"/>
    </source>
</evidence>
<keyword evidence="11" id="KW-1185">Reference proteome</keyword>
<dbReference type="InterPro" id="IPR004176">
    <property type="entry name" value="Clp_R_N"/>
</dbReference>
<keyword evidence="2 6" id="KW-0677">Repeat</keyword>
<dbReference type="EMBL" id="FTOG01000002">
    <property type="protein sequence ID" value="SIS53463.1"/>
    <property type="molecule type" value="Genomic_DNA"/>
</dbReference>
<dbReference type="SUPFAM" id="SSF81923">
    <property type="entry name" value="Double Clp-N motif"/>
    <property type="match status" value="1"/>
</dbReference>
<dbReference type="Gene3D" id="1.10.1780.10">
    <property type="entry name" value="Clp, N-terminal domain"/>
    <property type="match status" value="1"/>
</dbReference>
<dbReference type="PRINTS" id="PR00300">
    <property type="entry name" value="CLPPROTEASEA"/>
</dbReference>
<dbReference type="Gene3D" id="3.40.50.300">
    <property type="entry name" value="P-loop containing nucleotide triphosphate hydrolases"/>
    <property type="match status" value="3"/>
</dbReference>
<evidence type="ECO:0000256" key="2">
    <source>
        <dbReference type="ARBA" id="ARBA00022737"/>
    </source>
</evidence>
<dbReference type="PROSITE" id="PS51903">
    <property type="entry name" value="CLP_R"/>
    <property type="match status" value="1"/>
</dbReference>
<dbReference type="InterPro" id="IPR003959">
    <property type="entry name" value="ATPase_AAA_core"/>
</dbReference>
<feature type="region of interest" description="Disordered" evidence="8">
    <location>
        <begin position="885"/>
        <end position="908"/>
    </location>
</feature>
<dbReference type="Pfam" id="PF17871">
    <property type="entry name" value="AAA_lid_9"/>
    <property type="match status" value="1"/>
</dbReference>
<dbReference type="GO" id="GO:0005737">
    <property type="term" value="C:cytoplasm"/>
    <property type="evidence" value="ECO:0007669"/>
    <property type="project" value="TreeGrafter"/>
</dbReference>
<dbReference type="CDD" id="cd00009">
    <property type="entry name" value="AAA"/>
    <property type="match status" value="1"/>
</dbReference>
<feature type="coiled-coil region" evidence="7">
    <location>
        <begin position="464"/>
        <end position="498"/>
    </location>
</feature>
<dbReference type="SMART" id="SM00382">
    <property type="entry name" value="AAA"/>
    <property type="match status" value="2"/>
</dbReference>
<feature type="region of interest" description="Disordered" evidence="8">
    <location>
        <begin position="158"/>
        <end position="182"/>
    </location>
</feature>
<evidence type="ECO:0000259" key="9">
    <source>
        <dbReference type="PROSITE" id="PS51903"/>
    </source>
</evidence>
<evidence type="ECO:0000256" key="3">
    <source>
        <dbReference type="ARBA" id="ARBA00022741"/>
    </source>
</evidence>
<dbReference type="NCBIfam" id="TIGR03345">
    <property type="entry name" value="VI_ClpV1"/>
    <property type="match status" value="1"/>
</dbReference>
<comment type="similarity">
    <text evidence="1">Belongs to the ClpA/ClpB family.</text>
</comment>
<dbReference type="Pfam" id="PF02861">
    <property type="entry name" value="Clp_N"/>
    <property type="match status" value="1"/>
</dbReference>
<dbReference type="SUPFAM" id="SSF52540">
    <property type="entry name" value="P-loop containing nucleoside triphosphate hydrolases"/>
    <property type="match status" value="2"/>
</dbReference>
<sequence>MTEITIEKYAGKMNRAGYDAFIQAMRHARGEGNRHVEVIHWLFHALSNQNADIAVTLRETGVDRGAVLKSLDQAMARLQKNVTETPGISDRLADLLNHGWTYATLFFGEVQIRTGHMLLAALNDTHLKREITAAAPQLSALSADLLGKESRRLWAASEEEQMRPMDGSGLGSSAAGADGEGGPGAATALGRFSVDMTAEAEAGRLDPVVGRDDEIRQVIDILLRRRQNNPILTGEAGVGKTAVVEGFAQALAKGDVPPGLKGIRLHMLDIGAMQAGASMKGEFEQRLRSVIDEVQASPKPIILFIDEAHTLVGAGGAQGTGDAANLLKPALARGTLRTIGATTHAEYRNYFEKDPALTRRFQPVHVEEPTVDVCCYMLRGSLEPMEKHHGVRISDEAIVAAVKLSARYIPARQLPDKAVSLLDTASARVAVSQATTPARIADLRAGIAALDAEIAGKLSERDLGEGNEERLGEAETEKAKLEAQLLDLEAMHAAEKELVDKIVELRKSMVEPGEELDVEALRAEMMERMEKLAATNPDDRMVYAHVDEQAVASVISDWTGIPAGRMVADELQAILNLSETLKERVIGQDHGLRMIAKRIETSRAGLSNPNKPIGVFMLCGPSGVGKTETALALAEQLYGGEQNVITINMSEFQEAHSVSLLKGAPPGYVGYGEGGRLTEAVRRKPYSVVLLDEIEKAHPDVHELFFQVFDKGMMEDGNGRPINFRNTLILLTSNVGTEVVMQMADEGKLTPEPEVVEAALKPSLLKFFPPALLGRIVTIPYFPLSAEVLGGIARLKLGSVAKRLHDAHGAKLTYGQDVLDHIIEQCRDPDSGGRMIDNIITNSILPDLSRQVLGRMVTGNKMTEVEIGLKDGEFDYRFDGATAPGATRVNAPQEADSAVAAAEPAEPV</sequence>
<dbReference type="AlphaFoldDB" id="A0A1N7JVV4"/>
<dbReference type="Proteomes" id="UP000186221">
    <property type="component" value="Unassembled WGS sequence"/>
</dbReference>
<dbReference type="InterPro" id="IPR019489">
    <property type="entry name" value="Clp_ATPase_C"/>
</dbReference>
<dbReference type="InterPro" id="IPR003593">
    <property type="entry name" value="AAA+_ATPase"/>
</dbReference>
<keyword evidence="3" id="KW-0547">Nucleotide-binding</keyword>
<dbReference type="InterPro" id="IPR036628">
    <property type="entry name" value="Clp_N_dom_sf"/>
</dbReference>
<dbReference type="Gene3D" id="1.10.8.60">
    <property type="match status" value="1"/>
</dbReference>
<dbReference type="Pfam" id="PF00004">
    <property type="entry name" value="AAA"/>
    <property type="match status" value="1"/>
</dbReference>
<keyword evidence="7" id="KW-0175">Coiled coil</keyword>
<dbReference type="Pfam" id="PF07724">
    <property type="entry name" value="AAA_2"/>
    <property type="match status" value="1"/>
</dbReference>
<dbReference type="InterPro" id="IPR041546">
    <property type="entry name" value="ClpA/ClpB_AAA_lid"/>
</dbReference>
<protein>
    <submittedName>
        <fullName evidence="10">Type VI secretion system protein VasG</fullName>
    </submittedName>
</protein>
<dbReference type="InterPro" id="IPR017729">
    <property type="entry name" value="ATPase_T6SS_ClpV1"/>
</dbReference>
<dbReference type="STRING" id="453582.SAMN05421580_102136"/>
<dbReference type="GO" id="GO:0034605">
    <property type="term" value="P:cellular response to heat"/>
    <property type="evidence" value="ECO:0007669"/>
    <property type="project" value="TreeGrafter"/>
</dbReference>
<name>A0A1N7JVV4_9RHOB</name>
<dbReference type="SMART" id="SM01086">
    <property type="entry name" value="ClpB_D2-small"/>
    <property type="match status" value="1"/>
</dbReference>
<dbReference type="FunFam" id="3.40.50.300:FF:000025">
    <property type="entry name" value="ATP-dependent Clp protease subunit"/>
    <property type="match status" value="1"/>
</dbReference>
<keyword evidence="5" id="KW-0143">Chaperone</keyword>
<feature type="domain" description="Clp R" evidence="9">
    <location>
        <begin position="10"/>
        <end position="153"/>
    </location>
</feature>
<dbReference type="CDD" id="cd19499">
    <property type="entry name" value="RecA-like_ClpB_Hsp104-like"/>
    <property type="match status" value="1"/>
</dbReference>
<evidence type="ECO:0000256" key="8">
    <source>
        <dbReference type="SAM" id="MobiDB-lite"/>
    </source>
</evidence>
<accession>A0A1N7JVV4</accession>
<feature type="compositionally biased region" description="Low complexity" evidence="8">
    <location>
        <begin position="891"/>
        <end position="908"/>
    </location>
</feature>
<evidence type="ECO:0000256" key="6">
    <source>
        <dbReference type="PROSITE-ProRule" id="PRU01251"/>
    </source>
</evidence>
<dbReference type="PANTHER" id="PTHR11638">
    <property type="entry name" value="ATP-DEPENDENT CLP PROTEASE"/>
    <property type="match status" value="1"/>
</dbReference>